<dbReference type="EMBL" id="QUMU01000006">
    <property type="protein sequence ID" value="REG30644.1"/>
    <property type="molecule type" value="Genomic_DNA"/>
</dbReference>
<dbReference type="Pfam" id="PF07332">
    <property type="entry name" value="Phage_holin_3_6"/>
    <property type="match status" value="1"/>
</dbReference>
<organism evidence="2 3">
    <name type="scientific">Archangium gephyra</name>
    <dbReference type="NCBI Taxonomy" id="48"/>
    <lineage>
        <taxon>Bacteria</taxon>
        <taxon>Pseudomonadati</taxon>
        <taxon>Myxococcota</taxon>
        <taxon>Myxococcia</taxon>
        <taxon>Myxococcales</taxon>
        <taxon>Cystobacterineae</taxon>
        <taxon>Archangiaceae</taxon>
        <taxon>Archangium</taxon>
    </lineage>
</organism>
<evidence type="ECO:0000313" key="2">
    <source>
        <dbReference type="EMBL" id="REG30644.1"/>
    </source>
</evidence>
<keyword evidence="1" id="KW-1133">Transmembrane helix</keyword>
<comment type="caution">
    <text evidence="2">The sequence shown here is derived from an EMBL/GenBank/DDBJ whole genome shotgun (WGS) entry which is preliminary data.</text>
</comment>
<keyword evidence="3" id="KW-1185">Reference proteome</keyword>
<feature type="transmembrane region" description="Helical" evidence="1">
    <location>
        <begin position="100"/>
        <end position="123"/>
    </location>
</feature>
<sequence length="154" mass="16488">MEAEGGVSRCRGDAAVERRQAVESWKMPEKDLSTNELVRRAMSEARLLAKAELLHAKVELAQEVRAARASGVFVGGGAALALVGLAMLFVAGAAALALPLWAGALIAAGVAFVLAAVLGAIAWTKLPRKPMRHTLERLSMDLDELRQHMELSRH</sequence>
<dbReference type="Proteomes" id="UP000256345">
    <property type="component" value="Unassembled WGS sequence"/>
</dbReference>
<feature type="transmembrane region" description="Helical" evidence="1">
    <location>
        <begin position="72"/>
        <end position="94"/>
    </location>
</feature>
<accession>A0ABX9K025</accession>
<protein>
    <submittedName>
        <fullName evidence="2">Superfamily III holin-X</fullName>
    </submittedName>
</protein>
<keyword evidence="1" id="KW-0472">Membrane</keyword>
<keyword evidence="1" id="KW-0812">Transmembrane</keyword>
<evidence type="ECO:0000313" key="3">
    <source>
        <dbReference type="Proteomes" id="UP000256345"/>
    </source>
</evidence>
<dbReference type="InterPro" id="IPR009937">
    <property type="entry name" value="Phage_holin_3_6"/>
</dbReference>
<evidence type="ECO:0000256" key="1">
    <source>
        <dbReference type="SAM" id="Phobius"/>
    </source>
</evidence>
<gene>
    <name evidence="2" type="ORF">ATI61_106113</name>
</gene>
<name>A0ABX9K025_9BACT</name>
<proteinExistence type="predicted"/>
<reference evidence="2 3" key="1">
    <citation type="submission" date="2018-08" db="EMBL/GenBank/DDBJ databases">
        <title>Genomic Encyclopedia of Archaeal and Bacterial Type Strains, Phase II (KMG-II): from individual species to whole genera.</title>
        <authorList>
            <person name="Goeker M."/>
        </authorList>
    </citation>
    <scope>NUCLEOTIDE SEQUENCE [LARGE SCALE GENOMIC DNA]</scope>
    <source>
        <strain evidence="2 3">DSM 2261</strain>
    </source>
</reference>